<comment type="caution">
    <text evidence="2">The sequence shown here is derived from an EMBL/GenBank/DDBJ whole genome shotgun (WGS) entry which is preliminary data.</text>
</comment>
<accession>A0A2M6WM84</accession>
<reference evidence="3" key="1">
    <citation type="submission" date="2017-09" db="EMBL/GenBank/DDBJ databases">
        <title>Depth-based differentiation of microbial function through sediment-hosted aquifers and enrichment of novel symbionts in the deep terrestrial subsurface.</title>
        <authorList>
            <person name="Probst A.J."/>
            <person name="Ladd B."/>
            <person name="Jarett J.K."/>
            <person name="Geller-Mcgrath D.E."/>
            <person name="Sieber C.M.K."/>
            <person name="Emerson J.B."/>
            <person name="Anantharaman K."/>
            <person name="Thomas B.C."/>
            <person name="Malmstrom R."/>
            <person name="Stieglmeier M."/>
            <person name="Klingl A."/>
            <person name="Woyke T."/>
            <person name="Ryan C.M."/>
            <person name="Banfield J.F."/>
        </authorList>
    </citation>
    <scope>NUCLEOTIDE SEQUENCE [LARGE SCALE GENOMIC DNA]</scope>
</reference>
<evidence type="ECO:0000313" key="3">
    <source>
        <dbReference type="Proteomes" id="UP000229335"/>
    </source>
</evidence>
<proteinExistence type="predicted"/>
<evidence type="ECO:0000259" key="1">
    <source>
        <dbReference type="Pfam" id="PF22296"/>
    </source>
</evidence>
<dbReference type="InterPro" id="IPR055360">
    <property type="entry name" value="bAvd"/>
</dbReference>
<evidence type="ECO:0000313" key="2">
    <source>
        <dbReference type="EMBL" id="PIT93876.1"/>
    </source>
</evidence>
<dbReference type="Pfam" id="PF22296">
    <property type="entry name" value="bAvd"/>
    <property type="match status" value="1"/>
</dbReference>
<sequence length="128" mass="15127">MVQLNFHNQMPLMPPPQSPVIIQKLVAIYKLWHDFLPHFSKTSRYTLGIKIDNLFIETTEFIFTASRLSRDQKLPFLQKASAKLDLLKFFMQIAWEIKSLDNKKYIILSEQLNEIGRMLGGWQKQFLK</sequence>
<organism evidence="2 3">
    <name type="scientific">Candidatus Falkowbacteria bacterium CG10_big_fil_rev_8_21_14_0_10_43_11</name>
    <dbReference type="NCBI Taxonomy" id="1974568"/>
    <lineage>
        <taxon>Bacteria</taxon>
        <taxon>Candidatus Falkowiibacteriota</taxon>
    </lineage>
</organism>
<feature type="domain" description="bAvd-like" evidence="1">
    <location>
        <begin position="20"/>
        <end position="125"/>
    </location>
</feature>
<dbReference type="SUPFAM" id="SSF158446">
    <property type="entry name" value="IVS-encoded protein-like"/>
    <property type="match status" value="1"/>
</dbReference>
<name>A0A2M6WM84_9BACT</name>
<dbReference type="Gene3D" id="1.20.1440.60">
    <property type="entry name" value="23S rRNA-intervening sequence"/>
    <property type="match status" value="1"/>
</dbReference>
<dbReference type="InterPro" id="IPR036583">
    <property type="entry name" value="23S_rRNA_IVS_sf"/>
</dbReference>
<dbReference type="AlphaFoldDB" id="A0A2M6WM84"/>
<dbReference type="Proteomes" id="UP000229335">
    <property type="component" value="Unassembled WGS sequence"/>
</dbReference>
<dbReference type="EMBL" id="PFAS01000031">
    <property type="protein sequence ID" value="PIT93876.1"/>
    <property type="molecule type" value="Genomic_DNA"/>
</dbReference>
<dbReference type="CDD" id="cd16376">
    <property type="entry name" value="Avd_like"/>
    <property type="match status" value="1"/>
</dbReference>
<protein>
    <recommendedName>
        <fullName evidence="1">bAvd-like domain-containing protein</fullName>
    </recommendedName>
</protein>
<gene>
    <name evidence="2" type="ORF">COU00_01990</name>
</gene>